<feature type="signal peptide" evidence="8">
    <location>
        <begin position="1"/>
        <end position="21"/>
    </location>
</feature>
<keyword evidence="5 6" id="KW-0046">Antibiotic resistance</keyword>
<gene>
    <name evidence="10" type="primary">bla</name>
    <name evidence="10" type="ORF">HQN59_21285</name>
</gene>
<dbReference type="InterPro" id="IPR012338">
    <property type="entry name" value="Beta-lactam/transpept-like"/>
</dbReference>
<evidence type="ECO:0000259" key="9">
    <source>
        <dbReference type="Pfam" id="PF13354"/>
    </source>
</evidence>
<evidence type="ECO:0000256" key="6">
    <source>
        <dbReference type="RuleBase" id="RU361140"/>
    </source>
</evidence>
<dbReference type="RefSeq" id="WP_176071130.1">
    <property type="nucleotide sequence ID" value="NZ_JABWMJ010000012.1"/>
</dbReference>
<dbReference type="InterPro" id="IPR045155">
    <property type="entry name" value="Beta-lactam_cat"/>
</dbReference>
<evidence type="ECO:0000256" key="7">
    <source>
        <dbReference type="SAM" id="MobiDB-lite"/>
    </source>
</evidence>
<comment type="catalytic activity">
    <reaction evidence="1 6">
        <text>a beta-lactam + H2O = a substituted beta-amino acid</text>
        <dbReference type="Rhea" id="RHEA:20401"/>
        <dbReference type="ChEBI" id="CHEBI:15377"/>
        <dbReference type="ChEBI" id="CHEBI:35627"/>
        <dbReference type="ChEBI" id="CHEBI:140347"/>
        <dbReference type="EC" id="3.5.2.6"/>
    </reaction>
</comment>
<keyword evidence="11" id="KW-1185">Reference proteome</keyword>
<protein>
    <recommendedName>
        <fullName evidence="3 6">Beta-lactamase</fullName>
        <ecNumber evidence="3 6">3.5.2.6</ecNumber>
    </recommendedName>
</protein>
<dbReference type="PRINTS" id="PR00118">
    <property type="entry name" value="BLACTAMASEA"/>
</dbReference>
<accession>A0A7Y6NS32</accession>
<evidence type="ECO:0000256" key="4">
    <source>
        <dbReference type="ARBA" id="ARBA00022801"/>
    </source>
</evidence>
<feature type="chain" id="PRO_5030631042" description="Beta-lactamase" evidence="8">
    <location>
        <begin position="22"/>
        <end position="283"/>
    </location>
</feature>
<evidence type="ECO:0000256" key="3">
    <source>
        <dbReference type="ARBA" id="ARBA00012865"/>
    </source>
</evidence>
<dbReference type="GO" id="GO:0046677">
    <property type="term" value="P:response to antibiotic"/>
    <property type="evidence" value="ECO:0007669"/>
    <property type="project" value="UniProtKB-UniRule"/>
</dbReference>
<comment type="caution">
    <text evidence="10">The sequence shown here is derived from an EMBL/GenBank/DDBJ whole genome shotgun (WGS) entry which is preliminary data.</text>
</comment>
<dbReference type="GO" id="GO:0030655">
    <property type="term" value="P:beta-lactam antibiotic catabolic process"/>
    <property type="evidence" value="ECO:0007669"/>
    <property type="project" value="InterPro"/>
</dbReference>
<name>A0A7Y6NS32_9BURK</name>
<feature type="domain" description="Beta-lactamase class A catalytic" evidence="9">
    <location>
        <begin position="39"/>
        <end position="257"/>
    </location>
</feature>
<dbReference type="Pfam" id="PF13354">
    <property type="entry name" value="Beta-lactamase2"/>
    <property type="match status" value="1"/>
</dbReference>
<dbReference type="Gene3D" id="3.40.710.10">
    <property type="entry name" value="DD-peptidase/beta-lactamase superfamily"/>
    <property type="match status" value="1"/>
</dbReference>
<evidence type="ECO:0000313" key="11">
    <source>
        <dbReference type="Proteomes" id="UP000529637"/>
    </source>
</evidence>
<dbReference type="InterPro" id="IPR023650">
    <property type="entry name" value="Beta-lactam_class-A_AS"/>
</dbReference>
<dbReference type="GO" id="GO:0008800">
    <property type="term" value="F:beta-lactamase activity"/>
    <property type="evidence" value="ECO:0007669"/>
    <property type="project" value="UniProtKB-UniRule"/>
</dbReference>
<sequence length="283" mass="30045">MLSRRTCLAALPSLASWPAWAAVASELEAYERTTGGRVGMHAENLASGATLAWRADQRFLMCSTFKASLAALVLQRVDAKRMTLEQTIRYGAADLHEHAPLARENLAKGALSIAELCRGAVELSDNTCANLLLARVGGPPALTAFWRAIGDTVSRLDDGEPLLNRTPPGRPENTTTPAAMATTLRRMVLGDVLAPPSRERLTQWMLNCRTGANRLRAGLPPGWPIANRTGSNGKDASGDIAVIWPASGGPLVVSVYTRAGAPTAAQLEALYTGVARLVASQLV</sequence>
<dbReference type="PROSITE" id="PS00146">
    <property type="entry name" value="BETA_LACTAMASE_A"/>
    <property type="match status" value="1"/>
</dbReference>
<feature type="region of interest" description="Disordered" evidence="7">
    <location>
        <begin position="157"/>
        <end position="176"/>
    </location>
</feature>
<keyword evidence="8" id="KW-0732">Signal</keyword>
<organism evidence="10 11">
    <name type="scientific">Piscinibacter koreensis</name>
    <dbReference type="NCBI Taxonomy" id="2742824"/>
    <lineage>
        <taxon>Bacteria</taxon>
        <taxon>Pseudomonadati</taxon>
        <taxon>Pseudomonadota</taxon>
        <taxon>Betaproteobacteria</taxon>
        <taxon>Burkholderiales</taxon>
        <taxon>Sphaerotilaceae</taxon>
        <taxon>Piscinibacter</taxon>
    </lineage>
</organism>
<dbReference type="InterPro" id="IPR000871">
    <property type="entry name" value="Beta-lactam_class-A"/>
</dbReference>
<dbReference type="Proteomes" id="UP000529637">
    <property type="component" value="Unassembled WGS sequence"/>
</dbReference>
<comment type="similarity">
    <text evidence="2 6">Belongs to the class-A beta-lactamase family.</text>
</comment>
<keyword evidence="4 6" id="KW-0378">Hydrolase</keyword>
<evidence type="ECO:0000256" key="2">
    <source>
        <dbReference type="ARBA" id="ARBA00009009"/>
    </source>
</evidence>
<proteinExistence type="inferred from homology"/>
<evidence type="ECO:0000313" key="10">
    <source>
        <dbReference type="EMBL" id="NUZ08291.1"/>
    </source>
</evidence>
<evidence type="ECO:0000256" key="1">
    <source>
        <dbReference type="ARBA" id="ARBA00001526"/>
    </source>
</evidence>
<dbReference type="NCBIfam" id="NF033103">
    <property type="entry name" value="bla_class_A"/>
    <property type="match status" value="1"/>
</dbReference>
<dbReference type="PANTHER" id="PTHR35333">
    <property type="entry name" value="BETA-LACTAMASE"/>
    <property type="match status" value="1"/>
</dbReference>
<evidence type="ECO:0000256" key="8">
    <source>
        <dbReference type="SAM" id="SignalP"/>
    </source>
</evidence>
<reference evidence="10 11" key="1">
    <citation type="submission" date="2020-06" db="EMBL/GenBank/DDBJ databases">
        <title>Schlegella sp. ID0723 isolated from air conditioner.</title>
        <authorList>
            <person name="Kim D.Y."/>
            <person name="Kim D.-U."/>
        </authorList>
    </citation>
    <scope>NUCLEOTIDE SEQUENCE [LARGE SCALE GENOMIC DNA]</scope>
    <source>
        <strain evidence="10 11">ID0723</strain>
    </source>
</reference>
<dbReference type="AlphaFoldDB" id="A0A7Y6NS32"/>
<dbReference type="PANTHER" id="PTHR35333:SF3">
    <property type="entry name" value="BETA-LACTAMASE-TYPE TRANSPEPTIDASE FOLD CONTAINING PROTEIN"/>
    <property type="match status" value="1"/>
</dbReference>
<dbReference type="EMBL" id="JABWMJ010000012">
    <property type="protein sequence ID" value="NUZ08291.1"/>
    <property type="molecule type" value="Genomic_DNA"/>
</dbReference>
<evidence type="ECO:0000256" key="5">
    <source>
        <dbReference type="ARBA" id="ARBA00023251"/>
    </source>
</evidence>
<dbReference type="SUPFAM" id="SSF56601">
    <property type="entry name" value="beta-lactamase/transpeptidase-like"/>
    <property type="match status" value="1"/>
</dbReference>
<dbReference type="EC" id="3.5.2.6" evidence="3 6"/>